<evidence type="ECO:0000256" key="1">
    <source>
        <dbReference type="ARBA" id="ARBA00011076"/>
    </source>
</evidence>
<dbReference type="SMART" id="SM00100">
    <property type="entry name" value="cNMP"/>
    <property type="match status" value="1"/>
</dbReference>
<dbReference type="RefSeq" id="WP_194136633.1">
    <property type="nucleotide sequence ID" value="NZ_JADFFK010000018.1"/>
</dbReference>
<evidence type="ECO:0000256" key="4">
    <source>
        <dbReference type="ARBA" id="ARBA00022801"/>
    </source>
</evidence>
<organism evidence="9 10">
    <name type="scientific">Salipiger mangrovisoli</name>
    <dbReference type="NCBI Taxonomy" id="2865933"/>
    <lineage>
        <taxon>Bacteria</taxon>
        <taxon>Pseudomonadati</taxon>
        <taxon>Pseudomonadota</taxon>
        <taxon>Alphaproteobacteria</taxon>
        <taxon>Rhodobacterales</taxon>
        <taxon>Roseobacteraceae</taxon>
        <taxon>Salipiger</taxon>
    </lineage>
</organism>
<dbReference type="InterPro" id="IPR018490">
    <property type="entry name" value="cNMP-bd_dom_sf"/>
</dbReference>
<proteinExistence type="inferred from homology"/>
<feature type="binding site" evidence="6">
    <location>
        <position position="200"/>
    </location>
    <ligand>
        <name>substrate</name>
    </ligand>
</feature>
<dbReference type="Gene3D" id="2.60.120.10">
    <property type="entry name" value="Jelly Rolls"/>
    <property type="match status" value="1"/>
</dbReference>
<dbReference type="InterPro" id="IPR000595">
    <property type="entry name" value="cNMP-bd_dom"/>
</dbReference>
<dbReference type="NCBIfam" id="TIGR03814">
    <property type="entry name" value="Gln_ase"/>
    <property type="match status" value="1"/>
</dbReference>
<dbReference type="Gene3D" id="3.40.710.10">
    <property type="entry name" value="DD-peptidase/beta-lactamase superfamily"/>
    <property type="match status" value="1"/>
</dbReference>
<dbReference type="InterPro" id="IPR036513">
    <property type="entry name" value="STAS_dom_sf"/>
</dbReference>
<feature type="binding site" evidence="6">
    <location>
        <position position="75"/>
    </location>
    <ligand>
        <name>substrate</name>
    </ligand>
</feature>
<evidence type="ECO:0000313" key="9">
    <source>
        <dbReference type="EMBL" id="MBE9639346.1"/>
    </source>
</evidence>
<keyword evidence="6" id="KW-0007">Acetylation</keyword>
<comment type="similarity">
    <text evidence="1 6">Belongs to the glutaminase family.</text>
</comment>
<evidence type="ECO:0000256" key="6">
    <source>
        <dbReference type="HAMAP-Rule" id="MF_00313"/>
    </source>
</evidence>
<sequence length="616" mass="65185">MRPFADDAFHAGNSVLGRYLDALVAALSGIDAGEVATYIPQLGRADPSDFGIAIVTADGRLYRAGTWDRAVTIQSVSKPFMYGQALTELGRERVLASVGVEPTGERFNSIVLDEQHNRAFNPMVNSGAIVTASLLTRATAEAGAADMLDLFSRLAGRRLDIDAEVFRSEDETGHRNRAIAWLMLNSGMIEPEPDMVLDLYFRQCSVLVNCADLAAMACTLATLGRQPMTGDQVFSPEVTRDVLSVMTTCGMYDYAGQWLYDVGLPAKSGVSGMIMAVVPGQIGLAVYSPKLDAVGNSVRGIEVCRTFARDFGLHTCTSALDPAAAIRRIYGARDVHSLRQRTGAEREVLAAVGDAFAAIELTGPLYFAAAERVASEASRQARVAGTVVLDFRRVESIDAAALDLLSRIPGLLGSAGSRVLMTEIPDRLAARLGAALAAQGGEDALGTPTTEAALEAFEDGVLGAARVSGRADAMRLDQAELFSGLDPQDIVLLENAAASFSYAPGTHIITQGEAALAFYVVARGVVSITIPVAEGTRRISAVGPGQAFGELAMLDGGLRSANAVASGPVVCHAFAIDQIREIAERRPRAYATILGNLARSLSDRLRAANVQIGTFE</sequence>
<evidence type="ECO:0000259" key="8">
    <source>
        <dbReference type="PROSITE" id="PS50801"/>
    </source>
</evidence>
<feature type="binding site" evidence="6">
    <location>
        <position position="169"/>
    </location>
    <ligand>
        <name>substrate</name>
    </ligand>
</feature>
<evidence type="ECO:0000256" key="2">
    <source>
        <dbReference type="ARBA" id="ARBA00011881"/>
    </source>
</evidence>
<accession>A0ABR9X774</accession>
<feature type="binding site" evidence="6">
    <location>
        <position position="125"/>
    </location>
    <ligand>
        <name>substrate</name>
    </ligand>
</feature>
<keyword evidence="10" id="KW-1185">Reference proteome</keyword>
<name>A0ABR9X774_9RHOB</name>
<dbReference type="Proteomes" id="UP000607796">
    <property type="component" value="Unassembled WGS sequence"/>
</dbReference>
<dbReference type="CDD" id="cd07042">
    <property type="entry name" value="STAS_SulP_like_sulfate_transporter"/>
    <property type="match status" value="1"/>
</dbReference>
<evidence type="ECO:0000256" key="5">
    <source>
        <dbReference type="ARBA" id="ARBA00049534"/>
    </source>
</evidence>
<evidence type="ECO:0000313" key="10">
    <source>
        <dbReference type="Proteomes" id="UP000607796"/>
    </source>
</evidence>
<dbReference type="InterPro" id="IPR012338">
    <property type="entry name" value="Beta-lactam/transpept-like"/>
</dbReference>
<dbReference type="Gene3D" id="3.30.750.24">
    <property type="entry name" value="STAS domain"/>
    <property type="match status" value="1"/>
</dbReference>
<dbReference type="Pfam" id="PF04960">
    <property type="entry name" value="Glutaminase"/>
    <property type="match status" value="1"/>
</dbReference>
<dbReference type="InterPro" id="IPR018488">
    <property type="entry name" value="cNMP-bd_CS"/>
</dbReference>
<dbReference type="GO" id="GO:0004359">
    <property type="term" value="F:glutaminase activity"/>
    <property type="evidence" value="ECO:0007669"/>
    <property type="project" value="UniProtKB-EC"/>
</dbReference>
<comment type="subunit">
    <text evidence="2 6">Homotetramer.</text>
</comment>
<keyword evidence="4 6" id="KW-0378">Hydrolase</keyword>
<evidence type="ECO:0000256" key="3">
    <source>
        <dbReference type="ARBA" id="ARBA00012918"/>
    </source>
</evidence>
<comment type="caution">
    <text evidence="9">The sequence shown here is derived from an EMBL/GenBank/DDBJ whole genome shotgun (WGS) entry which is preliminary data.</text>
</comment>
<feature type="binding site" evidence="6">
    <location>
        <position position="270"/>
    </location>
    <ligand>
        <name>substrate</name>
    </ligand>
</feature>
<dbReference type="Pfam" id="PF01740">
    <property type="entry name" value="STAS"/>
    <property type="match status" value="1"/>
</dbReference>
<dbReference type="EC" id="3.5.1.2" evidence="3 6"/>
<dbReference type="InterPro" id="IPR002645">
    <property type="entry name" value="STAS_dom"/>
</dbReference>
<dbReference type="SUPFAM" id="SSF51206">
    <property type="entry name" value="cAMP-binding domain-like"/>
    <property type="match status" value="1"/>
</dbReference>
<dbReference type="CDD" id="cd00038">
    <property type="entry name" value="CAP_ED"/>
    <property type="match status" value="1"/>
</dbReference>
<dbReference type="PANTHER" id="PTHR12544:SF29">
    <property type="entry name" value="GLUTAMINASE"/>
    <property type="match status" value="1"/>
</dbReference>
<dbReference type="PROSITE" id="PS50042">
    <property type="entry name" value="CNMP_BINDING_3"/>
    <property type="match status" value="1"/>
</dbReference>
<evidence type="ECO:0000259" key="7">
    <source>
        <dbReference type="PROSITE" id="PS50042"/>
    </source>
</evidence>
<dbReference type="PROSITE" id="PS50801">
    <property type="entry name" value="STAS"/>
    <property type="match status" value="1"/>
</dbReference>
<gene>
    <name evidence="6 9" type="primary">glsA</name>
    <name evidence="9" type="ORF">IQ782_21050</name>
</gene>
<feature type="domain" description="Cyclic nucleotide-binding" evidence="7">
    <location>
        <begin position="481"/>
        <end position="582"/>
    </location>
</feature>
<feature type="domain" description="STAS" evidence="8">
    <location>
        <begin position="346"/>
        <end position="432"/>
    </location>
</feature>
<dbReference type="PROSITE" id="PS00889">
    <property type="entry name" value="CNMP_BINDING_2"/>
    <property type="match status" value="1"/>
</dbReference>
<dbReference type="Pfam" id="PF00027">
    <property type="entry name" value="cNMP_binding"/>
    <property type="match status" value="1"/>
</dbReference>
<dbReference type="SUPFAM" id="SSF52091">
    <property type="entry name" value="SpoIIaa-like"/>
    <property type="match status" value="1"/>
</dbReference>
<dbReference type="SUPFAM" id="SSF56601">
    <property type="entry name" value="beta-lactamase/transpeptidase-like"/>
    <property type="match status" value="1"/>
</dbReference>
<reference evidence="9 10" key="1">
    <citation type="journal article" date="2021" name="Int. J. Syst. Evol. Microbiol.">
        <title>Salipiger mangrovisoli sp. nov., isolated from mangrove soil and the proposal for the reclassification of Paraphaeobacter pallidus as Salipiger pallidus comb. nov.</title>
        <authorList>
            <person name="Du J."/>
            <person name="Liu Y."/>
            <person name="Pei T."/>
            <person name="Deng M.R."/>
            <person name="Zhu H."/>
        </authorList>
    </citation>
    <scope>NUCLEOTIDE SEQUENCE [LARGE SCALE GENOMIC DNA]</scope>
    <source>
        <strain evidence="9 10">6D45A</strain>
    </source>
</reference>
<protein>
    <recommendedName>
        <fullName evidence="3 6">Glutaminase</fullName>
        <ecNumber evidence="3 6">3.5.1.2</ecNumber>
    </recommendedName>
</protein>
<feature type="binding site" evidence="6">
    <location>
        <position position="252"/>
    </location>
    <ligand>
        <name>substrate</name>
    </ligand>
</feature>
<dbReference type="InterPro" id="IPR015868">
    <property type="entry name" value="Glutaminase"/>
</dbReference>
<feature type="binding site" evidence="6">
    <location>
        <position position="176"/>
    </location>
    <ligand>
        <name>substrate</name>
    </ligand>
</feature>
<dbReference type="EMBL" id="JADFFK010000018">
    <property type="protein sequence ID" value="MBE9639346.1"/>
    <property type="molecule type" value="Genomic_DNA"/>
</dbReference>
<dbReference type="PANTHER" id="PTHR12544">
    <property type="entry name" value="GLUTAMINASE"/>
    <property type="match status" value="1"/>
</dbReference>
<dbReference type="HAMAP" id="MF_00313">
    <property type="entry name" value="Glutaminase"/>
    <property type="match status" value="1"/>
</dbReference>
<dbReference type="InterPro" id="IPR014710">
    <property type="entry name" value="RmlC-like_jellyroll"/>
</dbReference>
<comment type="catalytic activity">
    <reaction evidence="5 6">
        <text>L-glutamine + H2O = L-glutamate + NH4(+)</text>
        <dbReference type="Rhea" id="RHEA:15889"/>
        <dbReference type="ChEBI" id="CHEBI:15377"/>
        <dbReference type="ChEBI" id="CHEBI:28938"/>
        <dbReference type="ChEBI" id="CHEBI:29985"/>
        <dbReference type="ChEBI" id="CHEBI:58359"/>
        <dbReference type="EC" id="3.5.1.2"/>
    </reaction>
</comment>